<dbReference type="NCBIfam" id="NF007214">
    <property type="entry name" value="PRK09636.1"/>
    <property type="match status" value="1"/>
</dbReference>
<accession>A0A7S7SI06</accession>
<dbReference type="InterPro" id="IPR014284">
    <property type="entry name" value="RNA_pol_sigma-70_dom"/>
</dbReference>
<dbReference type="InterPro" id="IPR013324">
    <property type="entry name" value="RNA_pol_sigma_r3/r4-like"/>
</dbReference>
<dbReference type="SUPFAM" id="SSF88659">
    <property type="entry name" value="Sigma3 and sigma4 domains of RNA polymerase sigma factors"/>
    <property type="match status" value="1"/>
</dbReference>
<feature type="domain" description="RNA polymerase sigma-70 region 2" evidence="2">
    <location>
        <begin position="12"/>
        <end position="75"/>
    </location>
</feature>
<evidence type="ECO:0000259" key="2">
    <source>
        <dbReference type="Pfam" id="PF04542"/>
    </source>
</evidence>
<protein>
    <submittedName>
        <fullName evidence="4">RNA polymerase sigma factor SigJ</fullName>
    </submittedName>
</protein>
<dbReference type="NCBIfam" id="TIGR02937">
    <property type="entry name" value="sigma70-ECF"/>
    <property type="match status" value="1"/>
</dbReference>
<proteinExistence type="predicted"/>
<dbReference type="Pfam" id="PF08281">
    <property type="entry name" value="Sigma70_r4_2"/>
    <property type="match status" value="1"/>
</dbReference>
<dbReference type="GO" id="GO:0006352">
    <property type="term" value="P:DNA-templated transcription initiation"/>
    <property type="evidence" value="ECO:0007669"/>
    <property type="project" value="InterPro"/>
</dbReference>
<dbReference type="InterPro" id="IPR032710">
    <property type="entry name" value="NTF2-like_dom_sf"/>
</dbReference>
<dbReference type="Proteomes" id="UP000593892">
    <property type="component" value="Chromosome"/>
</dbReference>
<dbReference type="AlphaFoldDB" id="A0A7S7SI06"/>
<evidence type="ECO:0000256" key="1">
    <source>
        <dbReference type="ARBA" id="ARBA00011344"/>
    </source>
</evidence>
<dbReference type="InterPro" id="IPR052704">
    <property type="entry name" value="ECF_Sigma-70_Domain"/>
</dbReference>
<evidence type="ECO:0000313" key="4">
    <source>
        <dbReference type="EMBL" id="QOY85554.1"/>
    </source>
</evidence>
<name>A0A7S7SI06_PALFE</name>
<organism evidence="4 5">
    <name type="scientific">Paludibaculum fermentans</name>
    <dbReference type="NCBI Taxonomy" id="1473598"/>
    <lineage>
        <taxon>Bacteria</taxon>
        <taxon>Pseudomonadati</taxon>
        <taxon>Acidobacteriota</taxon>
        <taxon>Terriglobia</taxon>
        <taxon>Bryobacterales</taxon>
        <taxon>Bryobacteraceae</taxon>
        <taxon>Paludibaculum</taxon>
    </lineage>
</organism>
<dbReference type="InterPro" id="IPR007627">
    <property type="entry name" value="RNA_pol_sigma70_r2"/>
</dbReference>
<dbReference type="SUPFAM" id="SSF88946">
    <property type="entry name" value="Sigma2 domain of RNA polymerase sigma factors"/>
    <property type="match status" value="1"/>
</dbReference>
<gene>
    <name evidence="4" type="primary">sigJ</name>
    <name evidence="4" type="ORF">IRI77_22310</name>
</gene>
<dbReference type="KEGG" id="pfer:IRI77_22310"/>
<dbReference type="InterPro" id="IPR036388">
    <property type="entry name" value="WH-like_DNA-bd_sf"/>
</dbReference>
<evidence type="ECO:0000259" key="3">
    <source>
        <dbReference type="Pfam" id="PF08281"/>
    </source>
</evidence>
<dbReference type="GO" id="GO:0016987">
    <property type="term" value="F:sigma factor activity"/>
    <property type="evidence" value="ECO:0007669"/>
    <property type="project" value="InterPro"/>
</dbReference>
<dbReference type="Pfam" id="PF04542">
    <property type="entry name" value="Sigma70_r2"/>
    <property type="match status" value="1"/>
</dbReference>
<sequence>MSSTNSDPAATFESHRRRLLGLGYRMLGSMADAEDAVQETYLRWHAADRGKVSDPRAFLMSITTRICLDILTSARARHEEYVGPWLPEPVLDTAALLPDRRTELAEDLSIALLLTLDRLSPLERAAFLLHDVFDFSFTEVASTLERSEAACRKLATRARTHVRTLRPRGTGAPPEPVGGIDAKHVRLISAFSAATQSGDLNALTQLLASDVRIVTDGGGKPAAALTNANRHGGGHEITGADRALRFLVGATRERLNPEWRKDVRFRFALVNGLPGVIVEAPEGPVQAAAFEIEGEVIRALYVVHNPDKLRHLVRALAVAGAG</sequence>
<dbReference type="InterPro" id="IPR013325">
    <property type="entry name" value="RNA_pol_sigma_r2"/>
</dbReference>
<dbReference type="GO" id="GO:0003677">
    <property type="term" value="F:DNA binding"/>
    <property type="evidence" value="ECO:0007669"/>
    <property type="project" value="InterPro"/>
</dbReference>
<keyword evidence="5" id="KW-1185">Reference proteome</keyword>
<dbReference type="SUPFAM" id="SSF54427">
    <property type="entry name" value="NTF2-like"/>
    <property type="match status" value="1"/>
</dbReference>
<dbReference type="PANTHER" id="PTHR30173:SF36">
    <property type="entry name" value="ECF RNA POLYMERASE SIGMA FACTOR SIGJ"/>
    <property type="match status" value="1"/>
</dbReference>
<dbReference type="RefSeq" id="WP_194447224.1">
    <property type="nucleotide sequence ID" value="NZ_CP063849.1"/>
</dbReference>
<dbReference type="PANTHER" id="PTHR30173">
    <property type="entry name" value="SIGMA 19 FACTOR"/>
    <property type="match status" value="1"/>
</dbReference>
<dbReference type="Gene3D" id="1.10.1740.10">
    <property type="match status" value="1"/>
</dbReference>
<evidence type="ECO:0000313" key="5">
    <source>
        <dbReference type="Proteomes" id="UP000593892"/>
    </source>
</evidence>
<comment type="subunit">
    <text evidence="1">Interacts transiently with the RNA polymerase catalytic core formed by RpoA, RpoB, RpoC and RpoZ (2 alpha, 1 beta, 1 beta' and 1 omega subunit) to form the RNA polymerase holoenzyme that can initiate transcription.</text>
</comment>
<dbReference type="EMBL" id="CP063849">
    <property type="protein sequence ID" value="QOY85554.1"/>
    <property type="molecule type" value="Genomic_DNA"/>
</dbReference>
<dbReference type="InterPro" id="IPR013249">
    <property type="entry name" value="RNA_pol_sigma70_r4_t2"/>
</dbReference>
<dbReference type="Gene3D" id="1.10.10.10">
    <property type="entry name" value="Winged helix-like DNA-binding domain superfamily/Winged helix DNA-binding domain"/>
    <property type="match status" value="1"/>
</dbReference>
<feature type="domain" description="RNA polymerase sigma factor 70 region 4 type 2" evidence="3">
    <location>
        <begin position="111"/>
        <end position="161"/>
    </location>
</feature>
<reference evidence="4 5" key="1">
    <citation type="submission" date="2020-10" db="EMBL/GenBank/DDBJ databases">
        <title>Complete genome sequence of Paludibaculum fermentans P105T, a facultatively anaerobic acidobacterium capable of dissimilatory Fe(III) reduction.</title>
        <authorList>
            <person name="Dedysh S.N."/>
            <person name="Beletsky A.V."/>
            <person name="Kulichevskaya I.S."/>
            <person name="Mardanov A.V."/>
            <person name="Ravin N.V."/>
        </authorList>
    </citation>
    <scope>NUCLEOTIDE SEQUENCE [LARGE SCALE GENOMIC DNA]</scope>
    <source>
        <strain evidence="4 5">P105</strain>
    </source>
</reference>